<dbReference type="EMBL" id="CP114203">
    <property type="protein sequence ID" value="WAU09538.1"/>
    <property type="molecule type" value="Genomic_DNA"/>
</dbReference>
<proteinExistence type="predicted"/>
<evidence type="ECO:0000256" key="5">
    <source>
        <dbReference type="SAM" id="Phobius"/>
    </source>
</evidence>
<feature type="transmembrane region" description="Helical" evidence="5">
    <location>
        <begin position="299"/>
        <end position="318"/>
    </location>
</feature>
<dbReference type="InterPro" id="IPR011701">
    <property type="entry name" value="MFS"/>
</dbReference>
<dbReference type="SUPFAM" id="SSF103473">
    <property type="entry name" value="MFS general substrate transporter"/>
    <property type="match status" value="1"/>
</dbReference>
<feature type="transmembrane region" description="Helical" evidence="5">
    <location>
        <begin position="271"/>
        <end position="292"/>
    </location>
</feature>
<feature type="transmembrane region" description="Helical" evidence="5">
    <location>
        <begin position="28"/>
        <end position="45"/>
    </location>
</feature>
<feature type="transmembrane region" description="Helical" evidence="5">
    <location>
        <begin position="148"/>
        <end position="171"/>
    </location>
</feature>
<dbReference type="AlphaFoldDB" id="A0A640TCQ2"/>
<dbReference type="CDD" id="cd17393">
    <property type="entry name" value="MFS_MosC_like"/>
    <property type="match status" value="1"/>
</dbReference>
<comment type="subcellular location">
    <subcellularLocation>
        <location evidence="1">Cell membrane</location>
        <topology evidence="1">Multi-pass membrane protein</topology>
    </subcellularLocation>
</comment>
<dbReference type="Pfam" id="PF07690">
    <property type="entry name" value="MFS_1"/>
    <property type="match status" value="1"/>
</dbReference>
<feature type="transmembrane region" description="Helical" evidence="5">
    <location>
        <begin position="382"/>
        <end position="404"/>
    </location>
</feature>
<feature type="transmembrane region" description="Helical" evidence="5">
    <location>
        <begin position="91"/>
        <end position="109"/>
    </location>
</feature>
<name>A0A640TCQ2_STRNI</name>
<keyword evidence="3 5" id="KW-1133">Transmembrane helix</keyword>
<accession>A0A640TCQ2</accession>
<dbReference type="PROSITE" id="PS50850">
    <property type="entry name" value="MFS"/>
    <property type="match status" value="1"/>
</dbReference>
<evidence type="ECO:0000256" key="3">
    <source>
        <dbReference type="ARBA" id="ARBA00022989"/>
    </source>
</evidence>
<keyword evidence="4 5" id="KW-0472">Membrane</keyword>
<keyword evidence="2 5" id="KW-0812">Transmembrane</keyword>
<evidence type="ECO:0000313" key="9">
    <source>
        <dbReference type="Proteomes" id="UP000429552"/>
    </source>
</evidence>
<dbReference type="GeneID" id="301331348"/>
<dbReference type="InterPro" id="IPR036259">
    <property type="entry name" value="MFS_trans_sf"/>
</dbReference>
<evidence type="ECO:0000256" key="4">
    <source>
        <dbReference type="ARBA" id="ARBA00023136"/>
    </source>
</evidence>
<dbReference type="EMBL" id="BLIP01000001">
    <property type="protein sequence ID" value="GFE21543.1"/>
    <property type="molecule type" value="Genomic_DNA"/>
</dbReference>
<feature type="transmembrane region" description="Helical" evidence="5">
    <location>
        <begin position="232"/>
        <end position="251"/>
    </location>
</feature>
<evidence type="ECO:0000256" key="1">
    <source>
        <dbReference type="ARBA" id="ARBA00004651"/>
    </source>
</evidence>
<feature type="transmembrane region" description="Helical" evidence="5">
    <location>
        <begin position="115"/>
        <end position="136"/>
    </location>
</feature>
<dbReference type="InterPro" id="IPR051788">
    <property type="entry name" value="MFS_Transporter"/>
</dbReference>
<sequence>MDSMNQLTDTGRRAPATAPPQVARLRRAISLFFALDGFVFAGWVVRIPAIKEQIHASAGALGLALLGVSVGSVATMLLTGKLCRRYGNHPVTVVTAALLSLSVALPPLTHSALHLGLVLLLFGAAYGGLNVAFNAAAVDLAEAVRRPILPSFHAAFSAGGLVGAGLGGLLAPRLSPLCHLLLLTATGLVVTAYAGRVLLRTPGPPATGQVPRRDGTDAVPGCGRAAVGRTRLFVTLYGLITLCTAYGEGALADWGSLHLSADLRTGPGAAAAGYAVFALLMTVSRMSGTWLLERLGDTPVLVAGGLLAAVGMLVGALAPQLWLVYLGYALTGLGLANVFPVAVGGAGALAGPHGVAVASTLGYSGILLGPPSIGFLAEAYGLPGALTTIAALAALAALLGRVVGRGRVGRRGRRRAPC</sequence>
<evidence type="ECO:0000259" key="6">
    <source>
        <dbReference type="PROSITE" id="PS50850"/>
    </source>
</evidence>
<reference evidence="7 9" key="1">
    <citation type="submission" date="2019-12" db="EMBL/GenBank/DDBJ databases">
        <title>Whole genome shotgun sequence of Streptomyces libani subsp. libani NBRC 13452.</title>
        <authorList>
            <person name="Ichikawa N."/>
            <person name="Kimura A."/>
            <person name="Kitahashi Y."/>
            <person name="Komaki H."/>
            <person name="Tamura T."/>
        </authorList>
    </citation>
    <scope>NUCLEOTIDE SEQUENCE [LARGE SCALE GENOMIC DNA]</scope>
    <source>
        <strain evidence="7 9">NBRC 13452</strain>
    </source>
</reference>
<dbReference type="Gene3D" id="1.20.1250.20">
    <property type="entry name" value="MFS general substrate transporter like domains"/>
    <property type="match status" value="2"/>
</dbReference>
<dbReference type="GO" id="GO:0022857">
    <property type="term" value="F:transmembrane transporter activity"/>
    <property type="evidence" value="ECO:0007669"/>
    <property type="project" value="InterPro"/>
</dbReference>
<evidence type="ECO:0000313" key="10">
    <source>
        <dbReference type="Proteomes" id="UP001210169"/>
    </source>
</evidence>
<gene>
    <name evidence="7" type="ORF">Sliba_19960</name>
    <name evidence="8" type="ORF">STRNI_002165</name>
</gene>
<evidence type="ECO:0000256" key="2">
    <source>
        <dbReference type="ARBA" id="ARBA00022692"/>
    </source>
</evidence>
<keyword evidence="10" id="KW-1185">Reference proteome</keyword>
<evidence type="ECO:0000313" key="7">
    <source>
        <dbReference type="EMBL" id="GFE21543.1"/>
    </source>
</evidence>
<dbReference type="Proteomes" id="UP000429552">
    <property type="component" value="Unassembled WGS sequence"/>
</dbReference>
<feature type="transmembrane region" description="Helical" evidence="5">
    <location>
        <begin position="177"/>
        <end position="199"/>
    </location>
</feature>
<dbReference type="Proteomes" id="UP001210169">
    <property type="component" value="Chromosome"/>
</dbReference>
<organism evidence="7 9">
    <name type="scientific">Streptomyces nigrescens</name>
    <dbReference type="NCBI Taxonomy" id="1920"/>
    <lineage>
        <taxon>Bacteria</taxon>
        <taxon>Bacillati</taxon>
        <taxon>Actinomycetota</taxon>
        <taxon>Actinomycetes</taxon>
        <taxon>Kitasatosporales</taxon>
        <taxon>Streptomycetaceae</taxon>
        <taxon>Streptomyces</taxon>
    </lineage>
</organism>
<feature type="domain" description="Major facilitator superfamily (MFS) profile" evidence="6">
    <location>
        <begin position="22"/>
        <end position="408"/>
    </location>
</feature>
<feature type="transmembrane region" description="Helical" evidence="5">
    <location>
        <begin position="324"/>
        <end position="343"/>
    </location>
</feature>
<dbReference type="PANTHER" id="PTHR23514:SF13">
    <property type="entry name" value="INNER MEMBRANE PROTEIN YBJJ"/>
    <property type="match status" value="1"/>
</dbReference>
<dbReference type="InterPro" id="IPR020846">
    <property type="entry name" value="MFS_dom"/>
</dbReference>
<dbReference type="GO" id="GO:0005886">
    <property type="term" value="C:plasma membrane"/>
    <property type="evidence" value="ECO:0007669"/>
    <property type="project" value="UniProtKB-SubCell"/>
</dbReference>
<feature type="transmembrane region" description="Helical" evidence="5">
    <location>
        <begin position="355"/>
        <end position="376"/>
    </location>
</feature>
<dbReference type="PANTHER" id="PTHR23514">
    <property type="entry name" value="BYPASS OF STOP CODON PROTEIN 6"/>
    <property type="match status" value="1"/>
</dbReference>
<protein>
    <submittedName>
        <fullName evidence="7">MFS transporter</fullName>
    </submittedName>
</protein>
<dbReference type="RefSeq" id="WP_159488989.1">
    <property type="nucleotide sequence ID" value="NZ_BLIP01000001.1"/>
</dbReference>
<evidence type="ECO:0000313" key="8">
    <source>
        <dbReference type="EMBL" id="WAU09538.1"/>
    </source>
</evidence>
<feature type="transmembrane region" description="Helical" evidence="5">
    <location>
        <begin position="57"/>
        <end position="79"/>
    </location>
</feature>
<reference evidence="8 10" key="2">
    <citation type="submission" date="2022-12" db="EMBL/GenBank/DDBJ databases">
        <authorList>
            <person name="Ruckert C."/>
            <person name="Busche T."/>
            <person name="Kalinowski J."/>
            <person name="Wittmann C."/>
        </authorList>
    </citation>
    <scope>NUCLEOTIDE SEQUENCE [LARGE SCALE GENOMIC DNA]</scope>
    <source>
        <strain evidence="8 10">DSM 40276</strain>
    </source>
</reference>